<dbReference type="Pfam" id="PF01546">
    <property type="entry name" value="Peptidase_M20"/>
    <property type="match status" value="1"/>
</dbReference>
<feature type="binding site" evidence="1">
    <location>
        <position position="116"/>
    </location>
    <ligand>
        <name>Mn(2+)</name>
        <dbReference type="ChEBI" id="CHEBI:29035"/>
        <label>2</label>
    </ligand>
</feature>
<keyword evidence="1" id="KW-0479">Metal-binding</keyword>
<dbReference type="NCBIfam" id="TIGR01891">
    <property type="entry name" value="amidohydrolases"/>
    <property type="match status" value="1"/>
</dbReference>
<feature type="binding site" evidence="1">
    <location>
        <position position="118"/>
    </location>
    <ligand>
        <name>Mn(2+)</name>
        <dbReference type="ChEBI" id="CHEBI:29035"/>
        <label>2</label>
    </ligand>
</feature>
<dbReference type="GO" id="GO:0016787">
    <property type="term" value="F:hydrolase activity"/>
    <property type="evidence" value="ECO:0007669"/>
    <property type="project" value="InterPro"/>
</dbReference>
<dbReference type="AlphaFoldDB" id="A0AAD1XEJ7"/>
<dbReference type="Proteomes" id="UP001295684">
    <property type="component" value="Unassembled WGS sequence"/>
</dbReference>
<organism evidence="3 4">
    <name type="scientific">Euplotes crassus</name>
    <dbReference type="NCBI Taxonomy" id="5936"/>
    <lineage>
        <taxon>Eukaryota</taxon>
        <taxon>Sar</taxon>
        <taxon>Alveolata</taxon>
        <taxon>Ciliophora</taxon>
        <taxon>Intramacronucleata</taxon>
        <taxon>Spirotrichea</taxon>
        <taxon>Hypotrichia</taxon>
        <taxon>Euplotida</taxon>
        <taxon>Euplotidae</taxon>
        <taxon>Moneuplotes</taxon>
    </lineage>
</organism>
<dbReference type="InterPro" id="IPR036264">
    <property type="entry name" value="Bact_exopeptidase_dim_dom"/>
</dbReference>
<dbReference type="InterPro" id="IPR017439">
    <property type="entry name" value="Amidohydrolase"/>
</dbReference>
<feature type="binding site" evidence="1">
    <location>
        <position position="378"/>
    </location>
    <ligand>
        <name>Mn(2+)</name>
        <dbReference type="ChEBI" id="CHEBI:29035"/>
        <label>2</label>
    </ligand>
</feature>
<accession>A0AAD1XEJ7</accession>
<dbReference type="GO" id="GO:0046872">
    <property type="term" value="F:metal ion binding"/>
    <property type="evidence" value="ECO:0007669"/>
    <property type="project" value="UniProtKB-KW"/>
</dbReference>
<name>A0AAD1XEJ7_EUPCR</name>
<gene>
    <name evidence="3" type="ORF">ECRASSUSDP1_LOCUS13125</name>
</gene>
<dbReference type="Gene3D" id="3.30.70.360">
    <property type="match status" value="1"/>
</dbReference>
<evidence type="ECO:0000313" key="3">
    <source>
        <dbReference type="EMBL" id="CAI2371800.1"/>
    </source>
</evidence>
<dbReference type="SUPFAM" id="SSF53187">
    <property type="entry name" value="Zn-dependent exopeptidases"/>
    <property type="match status" value="1"/>
</dbReference>
<dbReference type="InterPro" id="IPR002933">
    <property type="entry name" value="Peptidase_M20"/>
</dbReference>
<sequence length="410" mass="45646">MESSTPEVPFYDILTAEGIDFSDIIKLRKHFHKYPELGFKEFETRKKILEYFTEIEPENIYTMGETGIVIDIKGTGPESQEGSCQTIAFRADMDALPMVEETGLDYTSTTDCAHMCGHDGHMATLIATAQFWMKNRPKIPQNKTIRLLFQPAEEGPGGALPMIEEGCLEGVDEVYGYHNAPFGEEGSISLKSGGFMAGSVEIRIEIEGKGGHGSEPAHSIDPITAACSLHASFHSIKSRNTFNTDVVSFVICAFNSGTADNVIPRTAHMRGTLRYYDEKVRDKVIERIKTLTDSVCTGFECKSNLELIYKYPPVMNHLEQTENVLKIAKKQLGDDKVNTTEHLPWFASEDFSYYLQKVPGCFIVLNNVKPGGEAISLHSSMMDFNDNIIPTGVYLNIKISEDRLGIKILS</sequence>
<evidence type="ECO:0000259" key="2">
    <source>
        <dbReference type="Pfam" id="PF07687"/>
    </source>
</evidence>
<dbReference type="CDD" id="cd03886">
    <property type="entry name" value="M20_Acy1"/>
    <property type="match status" value="1"/>
</dbReference>
<comment type="cofactor">
    <cofactor evidence="1">
        <name>Mn(2+)</name>
        <dbReference type="ChEBI" id="CHEBI:29035"/>
    </cofactor>
    <text evidence="1">The Mn(2+) ion enhances activity.</text>
</comment>
<feature type="binding site" evidence="1">
    <location>
        <position position="154"/>
    </location>
    <ligand>
        <name>Mn(2+)</name>
        <dbReference type="ChEBI" id="CHEBI:29035"/>
        <label>2</label>
    </ligand>
</feature>
<feature type="domain" description="Peptidase M20 dimerisation" evidence="2">
    <location>
        <begin position="198"/>
        <end position="293"/>
    </location>
</feature>
<dbReference type="InterPro" id="IPR011650">
    <property type="entry name" value="Peptidase_M20_dimer"/>
</dbReference>
<evidence type="ECO:0000313" key="4">
    <source>
        <dbReference type="Proteomes" id="UP001295684"/>
    </source>
</evidence>
<reference evidence="3" key="1">
    <citation type="submission" date="2023-07" db="EMBL/GenBank/DDBJ databases">
        <authorList>
            <consortium name="AG Swart"/>
            <person name="Singh M."/>
            <person name="Singh A."/>
            <person name="Seah K."/>
            <person name="Emmerich C."/>
        </authorList>
    </citation>
    <scope>NUCLEOTIDE SEQUENCE</scope>
    <source>
        <strain evidence="3">DP1</strain>
    </source>
</reference>
<dbReference type="Pfam" id="PF07687">
    <property type="entry name" value="M20_dimer"/>
    <property type="match status" value="1"/>
</dbReference>
<dbReference type="PIRSF" id="PIRSF005962">
    <property type="entry name" value="Pept_M20D_amidohydro"/>
    <property type="match status" value="1"/>
</dbReference>
<keyword evidence="4" id="KW-1185">Reference proteome</keyword>
<dbReference type="EMBL" id="CAMPGE010013057">
    <property type="protein sequence ID" value="CAI2371800.1"/>
    <property type="molecule type" value="Genomic_DNA"/>
</dbReference>
<dbReference type="Gene3D" id="3.40.630.10">
    <property type="entry name" value="Zn peptidases"/>
    <property type="match status" value="1"/>
</dbReference>
<proteinExistence type="predicted"/>
<evidence type="ECO:0000256" key="1">
    <source>
        <dbReference type="PIRSR" id="PIRSR005962-1"/>
    </source>
</evidence>
<dbReference type="PANTHER" id="PTHR11014:SF63">
    <property type="entry name" value="METALLOPEPTIDASE, PUTATIVE (AFU_ORTHOLOGUE AFUA_6G09600)-RELATED"/>
    <property type="match status" value="1"/>
</dbReference>
<feature type="binding site" evidence="1">
    <location>
        <position position="178"/>
    </location>
    <ligand>
        <name>Mn(2+)</name>
        <dbReference type="ChEBI" id="CHEBI:29035"/>
        <label>2</label>
    </ligand>
</feature>
<protein>
    <recommendedName>
        <fullName evidence="2">Peptidase M20 dimerisation domain-containing protein</fullName>
    </recommendedName>
</protein>
<comment type="caution">
    <text evidence="3">The sequence shown here is derived from an EMBL/GenBank/DDBJ whole genome shotgun (WGS) entry which is preliminary data.</text>
</comment>
<dbReference type="PANTHER" id="PTHR11014">
    <property type="entry name" value="PEPTIDASE M20 FAMILY MEMBER"/>
    <property type="match status" value="1"/>
</dbReference>
<keyword evidence="1" id="KW-0464">Manganese</keyword>
<dbReference type="SUPFAM" id="SSF55031">
    <property type="entry name" value="Bacterial exopeptidase dimerisation domain"/>
    <property type="match status" value="1"/>
</dbReference>